<dbReference type="PANTHER" id="PTHR37806">
    <property type="entry name" value="LMO0724 PROTEIN"/>
    <property type="match status" value="1"/>
</dbReference>
<feature type="domain" description="Peptidase C39-like" evidence="1">
    <location>
        <begin position="91"/>
        <end position="255"/>
    </location>
</feature>
<dbReference type="Gene3D" id="3.90.70.10">
    <property type="entry name" value="Cysteine proteinases"/>
    <property type="match status" value="1"/>
</dbReference>
<dbReference type="RefSeq" id="WP_083574342.1">
    <property type="nucleotide sequence ID" value="NZ_FRAF01000025.1"/>
</dbReference>
<dbReference type="PANTHER" id="PTHR37806:SF1">
    <property type="entry name" value="PEPTIDASE C39-LIKE DOMAIN-CONTAINING PROTEIN"/>
    <property type="match status" value="1"/>
</dbReference>
<dbReference type="STRING" id="1830138.SAMN05443507_12535"/>
<dbReference type="EMBL" id="FRAF01000025">
    <property type="protein sequence ID" value="SHK87963.1"/>
    <property type="molecule type" value="Genomic_DNA"/>
</dbReference>
<dbReference type="Proteomes" id="UP000184016">
    <property type="component" value="Unassembled WGS sequence"/>
</dbReference>
<dbReference type="OrthoDB" id="1164310at2"/>
<dbReference type="InterPro" id="IPR039564">
    <property type="entry name" value="Peptidase_C39-like"/>
</dbReference>
<reference evidence="3" key="1">
    <citation type="submission" date="2016-11" db="EMBL/GenBank/DDBJ databases">
        <authorList>
            <person name="Varghese N."/>
            <person name="Submissions S."/>
        </authorList>
    </citation>
    <scope>NUCLEOTIDE SEQUENCE [LARGE SCALE GENOMIC DNA]</scope>
    <source>
        <strain evidence="3">USBA-503</strain>
    </source>
</reference>
<keyword evidence="3" id="KW-1185">Reference proteome</keyword>
<evidence type="ECO:0000313" key="3">
    <source>
        <dbReference type="Proteomes" id="UP000184016"/>
    </source>
</evidence>
<proteinExistence type="predicted"/>
<gene>
    <name evidence="2" type="ORF">SAMN05443507_12535</name>
</gene>
<evidence type="ECO:0000259" key="1">
    <source>
        <dbReference type="Pfam" id="PF13529"/>
    </source>
</evidence>
<sequence>MRSSRNQVMARRIRSRKSARWRIGVLTGVAAVVFGAAWTVFGAPLAHSTVPSVVKTKQPKLISKKTKPRLPTMSEALQKLYAEPLPASALLNVPAISQLPQLPDGCEMTSLSMLLSAAGHPTSKMWLAAHMPVDPTPLRTNAEGQPVYWGNPNVGFVGDVYTDTDGYGIYNGPVTKFLNQILPGRALNLTGKPFRDDLATVASGRPVVLWTTATFQPTDDWVTWQSPEGPVHATFEEHAVLLVGYKGDTLYINNPLNGEKDQAVNKEAFLEAWDQLGHQAVTYTPQSVKSLLSRDGV</sequence>
<evidence type="ECO:0000313" key="2">
    <source>
        <dbReference type="EMBL" id="SHK87963.1"/>
    </source>
</evidence>
<protein>
    <submittedName>
        <fullName evidence="2">Uncharacterized protein YvpB</fullName>
    </submittedName>
</protein>
<name>A0A1M6W2T5_9BACL</name>
<organism evidence="2 3">
    <name type="scientific">Alicyclobacillus tolerans</name>
    <dbReference type="NCBI Taxonomy" id="90970"/>
    <lineage>
        <taxon>Bacteria</taxon>
        <taxon>Bacillati</taxon>
        <taxon>Bacillota</taxon>
        <taxon>Bacilli</taxon>
        <taxon>Bacillales</taxon>
        <taxon>Alicyclobacillaceae</taxon>
        <taxon>Alicyclobacillus</taxon>
    </lineage>
</organism>
<accession>A0A1M6W2T5</accession>
<dbReference type="Pfam" id="PF13529">
    <property type="entry name" value="Peptidase_C39_2"/>
    <property type="match status" value="1"/>
</dbReference>
<dbReference type="AlphaFoldDB" id="A0A1M6W2T5"/>